<dbReference type="PANTHER" id="PTHR36970">
    <property type="entry name" value="UNNAMED PRODUCT"/>
    <property type="match status" value="1"/>
</dbReference>
<reference evidence="2 3" key="1">
    <citation type="journal article" date="2023" name="IScience">
        <title>Expanded male sex-determining region conserved during the evolution of homothallism in the green alga Volvox.</title>
        <authorList>
            <person name="Yamamoto K."/>
            <person name="Matsuzaki R."/>
            <person name="Mahakham W."/>
            <person name="Heman W."/>
            <person name="Sekimoto H."/>
            <person name="Kawachi M."/>
            <person name="Minakuchi Y."/>
            <person name="Toyoda A."/>
            <person name="Nozaki H."/>
        </authorList>
    </citation>
    <scope>NUCLEOTIDE SEQUENCE [LARGE SCALE GENOMIC DNA]</scope>
    <source>
        <strain evidence="2 3">NIES-4468</strain>
    </source>
</reference>
<evidence type="ECO:0000256" key="1">
    <source>
        <dbReference type="SAM" id="Phobius"/>
    </source>
</evidence>
<dbReference type="PANTHER" id="PTHR36970:SF1">
    <property type="entry name" value="BESTROPHIN HOMOLOG"/>
    <property type="match status" value="1"/>
</dbReference>
<keyword evidence="1" id="KW-0472">Membrane</keyword>
<comment type="caution">
    <text evidence="2">The sequence shown here is derived from an EMBL/GenBank/DDBJ whole genome shotgun (WGS) entry which is preliminary data.</text>
</comment>
<dbReference type="Proteomes" id="UP001165090">
    <property type="component" value="Unassembled WGS sequence"/>
</dbReference>
<dbReference type="EMBL" id="BSDZ01000094">
    <property type="protein sequence ID" value="GLI70741.1"/>
    <property type="molecule type" value="Genomic_DNA"/>
</dbReference>
<keyword evidence="1" id="KW-1133">Transmembrane helix</keyword>
<feature type="transmembrane region" description="Helical" evidence="1">
    <location>
        <begin position="37"/>
        <end position="69"/>
    </location>
</feature>
<feature type="transmembrane region" description="Helical" evidence="1">
    <location>
        <begin position="314"/>
        <end position="334"/>
    </location>
</feature>
<sequence>MAKGTIVVSLRSKGLPSFTRSIIFDFRYQAVQFATEFLDLFFAFIVSVACLSWSAWISIGIIIAAIAGTQSTNYVEASTDVVLVFFMYIVLPLTILLIFVFTRRDRALRSLSEFKAAFVSLLLSRPAGTTAPQREASDELYRKAATFIEDVRQYLQHRRPYARHFFLPYRSAAPSPNDELLKVSKELGLYLRRVHRGIRDMHMAVARLRETGASEQLVRSKHKGALTGLKRKQEEHRSRRNHLSMENSRSYMVLALANKVEAIHAATERLSSIKETRTPVVLRATFRWLVLVVIPVAMGPAWNRVTMSRNNQTFAGIIGVLSHIALLGILDTVVAMEDPFDDTALDAISLFEVLDQVGVMTAPTSDGDGYDTEGLGIGRDLSGGGGRDVVGQGASGAATQQPTAHVAMYVNSGGEGGIGTSGDMAGSAGGNSAASLADSVGGVSSVGPLESPGPVQRLGIPPGSGVPAMRSSVVTSETAVGPPSAMDPYGGGVPSITSPPLQDVGATIRVPNIPPMPPMPALAGSPVYRTGAVVH</sequence>
<evidence type="ECO:0000313" key="3">
    <source>
        <dbReference type="Proteomes" id="UP001165090"/>
    </source>
</evidence>
<keyword evidence="3" id="KW-1185">Reference proteome</keyword>
<evidence type="ECO:0000313" key="2">
    <source>
        <dbReference type="EMBL" id="GLI70741.1"/>
    </source>
</evidence>
<protein>
    <submittedName>
        <fullName evidence="2">Uncharacterized protein</fullName>
    </submittedName>
</protein>
<gene>
    <name evidence="2" type="ORF">VaNZ11_015766</name>
</gene>
<proteinExistence type="predicted"/>
<keyword evidence="1" id="KW-0812">Transmembrane</keyword>
<organism evidence="2 3">
    <name type="scientific">Volvox africanus</name>
    <dbReference type="NCBI Taxonomy" id="51714"/>
    <lineage>
        <taxon>Eukaryota</taxon>
        <taxon>Viridiplantae</taxon>
        <taxon>Chlorophyta</taxon>
        <taxon>core chlorophytes</taxon>
        <taxon>Chlorophyceae</taxon>
        <taxon>CS clade</taxon>
        <taxon>Chlamydomonadales</taxon>
        <taxon>Volvocaceae</taxon>
        <taxon>Volvox</taxon>
    </lineage>
</organism>
<name>A0ABQ5SM86_9CHLO</name>
<accession>A0ABQ5SM86</accession>
<feature type="transmembrane region" description="Helical" evidence="1">
    <location>
        <begin position="81"/>
        <end position="101"/>
    </location>
</feature>